<dbReference type="KEGG" id="arca:HC352_08155"/>
<sequence>MFVPQPREEELTAFWTRAKTRSKLAEVPGVMGMTDTIAVEPPAFAFGDGTRELASELANLVVSGNKTVTTSYAPAYDATNEAYPRTGDLAILLDGEARPVALLRNRKVEVVPFNEINDEIAKAEGEGSLEQWIAEHTRVFTSDASALGLEFSQTANIIVEHFDVMYRVDTDLS</sequence>
<dbReference type="AlphaFoldDB" id="A0A6H2EN27"/>
<name>A0A6H2EN27_9ACTO</name>
<protein>
    <submittedName>
        <fullName evidence="2">ASCH domain-containing protein</fullName>
    </submittedName>
</protein>
<dbReference type="RefSeq" id="WP_168918401.1">
    <property type="nucleotide sequence ID" value="NZ_CP050804.1"/>
</dbReference>
<dbReference type="InterPro" id="IPR009326">
    <property type="entry name" value="DUF984"/>
</dbReference>
<organism evidence="2 3">
    <name type="scientific">Arcanobacterium buesumense</name>
    <dbReference type="NCBI Taxonomy" id="2722751"/>
    <lineage>
        <taxon>Bacteria</taxon>
        <taxon>Bacillati</taxon>
        <taxon>Actinomycetota</taxon>
        <taxon>Actinomycetes</taxon>
        <taxon>Actinomycetales</taxon>
        <taxon>Actinomycetaceae</taxon>
        <taxon>Arcanobacterium</taxon>
    </lineage>
</organism>
<dbReference type="PANTHER" id="PTHR39203:SF1">
    <property type="entry name" value="CYTOPLASMIC PROTEIN"/>
    <property type="match status" value="1"/>
</dbReference>
<evidence type="ECO:0000313" key="3">
    <source>
        <dbReference type="Proteomes" id="UP000502298"/>
    </source>
</evidence>
<reference evidence="2 3" key="1">
    <citation type="submission" date="2020-03" db="EMBL/GenBank/DDBJ databases">
        <title>Complete genome of Arcanobacterium buesumensis sp. nov. strain 2701.</title>
        <authorList>
            <person name="Borowiak M."/>
            <person name="Alssahen M."/>
            <person name="Laemmler C."/>
            <person name="Malorny B."/>
            <person name="Hassan A."/>
            <person name="Prenger-Berninghoff E."/>
            <person name="Ploetz M."/>
            <person name="Abdulmawjood A."/>
        </authorList>
    </citation>
    <scope>NUCLEOTIDE SEQUENCE [LARGE SCALE GENOMIC DNA]</scope>
    <source>
        <strain evidence="2 3">2701</strain>
    </source>
</reference>
<evidence type="ECO:0000259" key="1">
    <source>
        <dbReference type="SMART" id="SM01022"/>
    </source>
</evidence>
<keyword evidence="3" id="KW-1185">Reference proteome</keyword>
<dbReference type="PANTHER" id="PTHR39203">
    <property type="entry name" value="CYTOPLASMIC PROTEIN-RELATED"/>
    <property type="match status" value="1"/>
</dbReference>
<dbReference type="InterPro" id="IPR015947">
    <property type="entry name" value="PUA-like_sf"/>
</dbReference>
<accession>A0A6H2EN27</accession>
<dbReference type="Pfam" id="PF04266">
    <property type="entry name" value="ASCH"/>
    <property type="match status" value="1"/>
</dbReference>
<dbReference type="EMBL" id="CP050804">
    <property type="protein sequence ID" value="QJC22479.1"/>
    <property type="molecule type" value="Genomic_DNA"/>
</dbReference>
<dbReference type="Gene3D" id="3.10.400.10">
    <property type="entry name" value="Sulfate adenylyltransferase"/>
    <property type="match status" value="1"/>
</dbReference>
<proteinExistence type="predicted"/>
<feature type="domain" description="ASCH" evidence="1">
    <location>
        <begin position="44"/>
        <end position="166"/>
    </location>
</feature>
<dbReference type="Proteomes" id="UP000502298">
    <property type="component" value="Chromosome"/>
</dbReference>
<dbReference type="SUPFAM" id="SSF88697">
    <property type="entry name" value="PUA domain-like"/>
    <property type="match status" value="1"/>
</dbReference>
<evidence type="ECO:0000313" key="2">
    <source>
        <dbReference type="EMBL" id="QJC22479.1"/>
    </source>
</evidence>
<gene>
    <name evidence="2" type="ORF">HC352_08155</name>
</gene>
<dbReference type="SMART" id="SM01022">
    <property type="entry name" value="ASCH"/>
    <property type="match status" value="1"/>
</dbReference>
<dbReference type="InterPro" id="IPR007374">
    <property type="entry name" value="ASCH_domain"/>
</dbReference>